<evidence type="ECO:0000313" key="5">
    <source>
        <dbReference type="Proteomes" id="UP000190027"/>
    </source>
</evidence>
<feature type="domain" description="NADPH-dependent FMN reductase-like" evidence="3">
    <location>
        <begin position="4"/>
        <end position="133"/>
    </location>
</feature>
<dbReference type="AlphaFoldDB" id="A0A1T4W223"/>
<keyword evidence="1" id="KW-0285">Flavoprotein</keyword>
<keyword evidence="5" id="KW-1185">Reference proteome</keyword>
<dbReference type="InterPro" id="IPR029039">
    <property type="entry name" value="Flavoprotein-like_sf"/>
</dbReference>
<dbReference type="PANTHER" id="PTHR43278">
    <property type="entry name" value="NAD(P)H-DEPENDENT FMN-CONTAINING OXIDOREDUCTASE YWQN-RELATED"/>
    <property type="match status" value="1"/>
</dbReference>
<dbReference type="GO" id="GO:0016491">
    <property type="term" value="F:oxidoreductase activity"/>
    <property type="evidence" value="ECO:0007669"/>
    <property type="project" value="InterPro"/>
</dbReference>
<evidence type="ECO:0000313" key="4">
    <source>
        <dbReference type="EMBL" id="SKA71293.1"/>
    </source>
</evidence>
<dbReference type="STRING" id="1121449.SAMN02745704_00115"/>
<dbReference type="Gene3D" id="3.40.50.360">
    <property type="match status" value="1"/>
</dbReference>
<dbReference type="RefSeq" id="WP_078715708.1">
    <property type="nucleotide sequence ID" value="NZ_FUYC01000001.1"/>
</dbReference>
<protein>
    <submittedName>
        <fullName evidence="4">NADPH-dependent FMN reductase</fullName>
    </submittedName>
</protein>
<dbReference type="InterPro" id="IPR005025">
    <property type="entry name" value="FMN_Rdtase-like_dom"/>
</dbReference>
<dbReference type="Pfam" id="PF03358">
    <property type="entry name" value="FMN_red"/>
    <property type="match status" value="1"/>
</dbReference>
<evidence type="ECO:0000256" key="2">
    <source>
        <dbReference type="ARBA" id="ARBA00022643"/>
    </source>
</evidence>
<dbReference type="Proteomes" id="UP000190027">
    <property type="component" value="Unassembled WGS sequence"/>
</dbReference>
<dbReference type="PANTHER" id="PTHR43278:SF2">
    <property type="entry name" value="IRON-SULFUR FLAVOPROTEIN"/>
    <property type="match status" value="1"/>
</dbReference>
<reference evidence="4 5" key="1">
    <citation type="submission" date="2017-02" db="EMBL/GenBank/DDBJ databases">
        <authorList>
            <person name="Peterson S.W."/>
        </authorList>
    </citation>
    <scope>NUCLEOTIDE SEQUENCE [LARGE SCALE GENOMIC DNA]</scope>
    <source>
        <strain evidence="4 5">DSM 16080</strain>
    </source>
</reference>
<keyword evidence="2" id="KW-0288">FMN</keyword>
<sequence>MSKNILLISSSPRQQGNSDILCDAFMQGAEKAGHATEKIRLAEKHINYCTGCCSCIRGGGSCVQKDDMAELHAKILAADVLVLASPVYFRTYNGQMKTFIDRICPIYSMIRNKDVYFIISAAGGRLPVNSTVESFRVFTGCLSDIREKGVIAVTGVWDEGGVRGSKTVQQAYVAGANA</sequence>
<organism evidence="4 5">
    <name type="scientific">Paucidesulfovibrio gracilis DSM 16080</name>
    <dbReference type="NCBI Taxonomy" id="1121449"/>
    <lineage>
        <taxon>Bacteria</taxon>
        <taxon>Pseudomonadati</taxon>
        <taxon>Thermodesulfobacteriota</taxon>
        <taxon>Desulfovibrionia</taxon>
        <taxon>Desulfovibrionales</taxon>
        <taxon>Desulfovibrionaceae</taxon>
        <taxon>Paucidesulfovibrio</taxon>
    </lineage>
</organism>
<gene>
    <name evidence="4" type="ORF">SAMN02745704_00115</name>
</gene>
<proteinExistence type="predicted"/>
<dbReference type="OrthoDB" id="6398207at2"/>
<dbReference type="InterPro" id="IPR051796">
    <property type="entry name" value="ISF_SsuE-like"/>
</dbReference>
<name>A0A1T4W223_9BACT</name>
<evidence type="ECO:0000256" key="1">
    <source>
        <dbReference type="ARBA" id="ARBA00022630"/>
    </source>
</evidence>
<dbReference type="SUPFAM" id="SSF52218">
    <property type="entry name" value="Flavoproteins"/>
    <property type="match status" value="1"/>
</dbReference>
<evidence type="ECO:0000259" key="3">
    <source>
        <dbReference type="Pfam" id="PF03358"/>
    </source>
</evidence>
<dbReference type="EMBL" id="FUYC01000001">
    <property type="protein sequence ID" value="SKA71293.1"/>
    <property type="molecule type" value="Genomic_DNA"/>
</dbReference>
<accession>A0A1T4W223</accession>